<gene>
    <name evidence="2" type="ORF">APY04_0431</name>
</gene>
<organism evidence="2 3">
    <name type="scientific">Hyphomicrobium sulfonivorans</name>
    <dbReference type="NCBI Taxonomy" id="121290"/>
    <lineage>
        <taxon>Bacteria</taxon>
        <taxon>Pseudomonadati</taxon>
        <taxon>Pseudomonadota</taxon>
        <taxon>Alphaproteobacteria</taxon>
        <taxon>Hyphomicrobiales</taxon>
        <taxon>Hyphomicrobiaceae</taxon>
        <taxon>Hyphomicrobium</taxon>
    </lineage>
</organism>
<dbReference type="PATRIC" id="fig|121290.4.peg.2326"/>
<evidence type="ECO:0000313" key="2">
    <source>
        <dbReference type="EMBL" id="KWT71578.1"/>
    </source>
</evidence>
<proteinExistence type="predicted"/>
<feature type="region of interest" description="Disordered" evidence="1">
    <location>
        <begin position="143"/>
        <end position="174"/>
    </location>
</feature>
<sequence length="174" mass="18838">MTETAALGWSYRTTQIPDGGLRESRVATEAERAAIAADLDLLACDFLDTRFSIRALGKGHYRLAGDLKARLKQSCVVTLEPLDEEVKAVFDVEYSPAQGLPQSSADEVEALSAAEIEPIERGEIDVGRIVFETLVANLNPYPRKDGAAFEGGDADDEERPAGPFDILKKLKDGA</sequence>
<dbReference type="OrthoDB" id="8443793at2"/>
<dbReference type="RefSeq" id="WP_068459229.1">
    <property type="nucleotide sequence ID" value="NZ_LMTR01000020.1"/>
</dbReference>
<evidence type="ECO:0008006" key="4">
    <source>
        <dbReference type="Google" id="ProtNLM"/>
    </source>
</evidence>
<dbReference type="EMBL" id="LMTR01000020">
    <property type="protein sequence ID" value="KWT71578.1"/>
    <property type="molecule type" value="Genomic_DNA"/>
</dbReference>
<reference evidence="2 3" key="1">
    <citation type="submission" date="2015-10" db="EMBL/GenBank/DDBJ databases">
        <title>Transcriptomic analysis of a linuron degrading triple-species bacterial consortium.</title>
        <authorList>
            <person name="Albers P."/>
        </authorList>
    </citation>
    <scope>NUCLEOTIDE SEQUENCE [LARGE SCALE GENOMIC DNA]</scope>
    <source>
        <strain evidence="2 3">WDL6</strain>
    </source>
</reference>
<name>A0A120CXV5_HYPSL</name>
<dbReference type="InterPro" id="IPR003772">
    <property type="entry name" value="YceD"/>
</dbReference>
<dbReference type="AlphaFoldDB" id="A0A120CXV5"/>
<dbReference type="STRING" id="121290.APY04_0431"/>
<protein>
    <recommendedName>
        <fullName evidence="4">DUF177 domain-containing protein</fullName>
    </recommendedName>
</protein>
<accession>A0A120CXV5</accession>
<evidence type="ECO:0000256" key="1">
    <source>
        <dbReference type="SAM" id="MobiDB-lite"/>
    </source>
</evidence>
<comment type="caution">
    <text evidence="2">The sequence shown here is derived from an EMBL/GenBank/DDBJ whole genome shotgun (WGS) entry which is preliminary data.</text>
</comment>
<evidence type="ECO:0000313" key="3">
    <source>
        <dbReference type="Proteomes" id="UP000059074"/>
    </source>
</evidence>
<dbReference type="Proteomes" id="UP000059074">
    <property type="component" value="Unassembled WGS sequence"/>
</dbReference>
<keyword evidence="3" id="KW-1185">Reference proteome</keyword>
<dbReference type="Pfam" id="PF02620">
    <property type="entry name" value="YceD"/>
    <property type="match status" value="1"/>
</dbReference>